<comment type="caution">
    <text evidence="8">The sequence shown here is derived from an EMBL/GenBank/DDBJ whole genome shotgun (WGS) entry which is preliminary data.</text>
</comment>
<evidence type="ECO:0000256" key="4">
    <source>
        <dbReference type="ARBA" id="ARBA00022989"/>
    </source>
</evidence>
<feature type="disulfide bond" evidence="6">
    <location>
        <begin position="111"/>
        <end position="128"/>
    </location>
</feature>
<accession>A0A1V9XA13</accession>
<evidence type="ECO:0000256" key="7">
    <source>
        <dbReference type="RuleBase" id="RU361218"/>
    </source>
</evidence>
<dbReference type="PANTHER" id="PTHR19282:SF551">
    <property type="entry name" value="RE08073P-RELATED"/>
    <property type="match status" value="1"/>
</dbReference>
<dbReference type="Gene3D" id="1.10.1450.10">
    <property type="entry name" value="Tetraspanin"/>
    <property type="match status" value="1"/>
</dbReference>
<comment type="subcellular location">
    <subcellularLocation>
        <location evidence="1 7">Membrane</location>
        <topology evidence="1 7">Multi-pass membrane protein</topology>
    </subcellularLocation>
</comment>
<gene>
    <name evidence="8" type="ORF">BIW11_11755</name>
</gene>
<evidence type="ECO:0000256" key="6">
    <source>
        <dbReference type="PIRSR" id="PIRSR002419-1"/>
    </source>
</evidence>
<proteinExistence type="inferred from homology"/>
<dbReference type="PROSITE" id="PS00421">
    <property type="entry name" value="TM4_1"/>
    <property type="match status" value="1"/>
</dbReference>
<comment type="caution">
    <text evidence="7">Lacks conserved residue(s) required for the propagation of feature annotation.</text>
</comment>
<organism evidence="8 9">
    <name type="scientific">Tropilaelaps mercedesae</name>
    <dbReference type="NCBI Taxonomy" id="418985"/>
    <lineage>
        <taxon>Eukaryota</taxon>
        <taxon>Metazoa</taxon>
        <taxon>Ecdysozoa</taxon>
        <taxon>Arthropoda</taxon>
        <taxon>Chelicerata</taxon>
        <taxon>Arachnida</taxon>
        <taxon>Acari</taxon>
        <taxon>Parasitiformes</taxon>
        <taxon>Mesostigmata</taxon>
        <taxon>Gamasina</taxon>
        <taxon>Dermanyssoidea</taxon>
        <taxon>Laelapidae</taxon>
        <taxon>Tropilaelaps</taxon>
    </lineage>
</organism>
<keyword evidence="6" id="KW-1015">Disulfide bond</keyword>
<name>A0A1V9XA13_9ACAR</name>
<feature type="transmembrane region" description="Helical" evidence="7">
    <location>
        <begin position="12"/>
        <end position="33"/>
    </location>
</feature>
<dbReference type="Pfam" id="PF00335">
    <property type="entry name" value="Tetraspanin"/>
    <property type="match status" value="1"/>
</dbReference>
<dbReference type="Proteomes" id="UP000192247">
    <property type="component" value="Unassembled WGS sequence"/>
</dbReference>
<evidence type="ECO:0000256" key="5">
    <source>
        <dbReference type="ARBA" id="ARBA00023136"/>
    </source>
</evidence>
<keyword evidence="5 7" id="KW-0472">Membrane</keyword>
<feature type="disulfide bond" evidence="6">
    <location>
        <begin position="110"/>
        <end position="138"/>
    </location>
</feature>
<dbReference type="EMBL" id="MNPL01018170">
    <property type="protein sequence ID" value="OQR70241.1"/>
    <property type="molecule type" value="Genomic_DNA"/>
</dbReference>
<dbReference type="SUPFAM" id="SSF48652">
    <property type="entry name" value="Tetraspanin"/>
    <property type="match status" value="1"/>
</dbReference>
<dbReference type="AlphaFoldDB" id="A0A1V9XA13"/>
<feature type="transmembrane region" description="Helical" evidence="7">
    <location>
        <begin position="45"/>
        <end position="69"/>
    </location>
</feature>
<dbReference type="InterPro" id="IPR000301">
    <property type="entry name" value="Tetraspanin_animals"/>
</dbReference>
<dbReference type="PRINTS" id="PR00259">
    <property type="entry name" value="TMFOUR"/>
</dbReference>
<dbReference type="InterPro" id="IPR018499">
    <property type="entry name" value="Tetraspanin/Peripherin"/>
</dbReference>
<comment type="similarity">
    <text evidence="2 7">Belongs to the tetraspanin (TM4SF) family.</text>
</comment>
<keyword evidence="4 7" id="KW-1133">Transmembrane helix</keyword>
<evidence type="ECO:0000256" key="2">
    <source>
        <dbReference type="ARBA" id="ARBA00006840"/>
    </source>
</evidence>
<evidence type="ECO:0000256" key="3">
    <source>
        <dbReference type="ARBA" id="ARBA00022692"/>
    </source>
</evidence>
<reference evidence="8 9" key="1">
    <citation type="journal article" date="2017" name="Gigascience">
        <title>Draft genome of the honey bee ectoparasitic mite, Tropilaelaps mercedesae, is shaped by the parasitic life history.</title>
        <authorList>
            <person name="Dong X."/>
            <person name="Armstrong S.D."/>
            <person name="Xia D."/>
            <person name="Makepeace B.L."/>
            <person name="Darby A.C."/>
            <person name="Kadowaki T."/>
        </authorList>
    </citation>
    <scope>NUCLEOTIDE SEQUENCE [LARGE SCALE GENOMIC DNA]</scope>
    <source>
        <strain evidence="8">Wuxi-XJTLU</strain>
    </source>
</reference>
<keyword evidence="9" id="KW-1185">Reference proteome</keyword>
<keyword evidence="3 7" id="KW-0812">Transmembrane</keyword>
<dbReference type="GO" id="GO:0005886">
    <property type="term" value="C:plasma membrane"/>
    <property type="evidence" value="ECO:0007669"/>
    <property type="project" value="TreeGrafter"/>
</dbReference>
<feature type="transmembrane region" description="Helical" evidence="7">
    <location>
        <begin position="149"/>
        <end position="176"/>
    </location>
</feature>
<evidence type="ECO:0000256" key="1">
    <source>
        <dbReference type="ARBA" id="ARBA00004141"/>
    </source>
</evidence>
<evidence type="ECO:0000313" key="9">
    <source>
        <dbReference type="Proteomes" id="UP000192247"/>
    </source>
</evidence>
<dbReference type="PIRSF" id="PIRSF002419">
    <property type="entry name" value="Tetraspanin"/>
    <property type="match status" value="1"/>
</dbReference>
<dbReference type="PROSITE" id="PS51257">
    <property type="entry name" value="PROKAR_LIPOPROTEIN"/>
    <property type="match status" value="1"/>
</dbReference>
<dbReference type="OrthoDB" id="6496642at2759"/>
<protein>
    <recommendedName>
        <fullName evidence="7">Tetraspanin</fullName>
    </recommendedName>
</protein>
<evidence type="ECO:0000313" key="8">
    <source>
        <dbReference type="EMBL" id="OQR70241.1"/>
    </source>
</evidence>
<dbReference type="InParanoid" id="A0A1V9XA13"/>
<dbReference type="CDD" id="cd03127">
    <property type="entry name" value="tetraspanin_LEL"/>
    <property type="match status" value="1"/>
</dbReference>
<sequence>MKGSGPLIDRNYVSAPIFLIVVGVAVFLVAFLGCCGASQESYCMLTMFSTLLCLLLCAEITVGVLALVYRNKAKEITEQQLSESLKDYYKPGEVNPAKEAWDFVQTQLECCGVHSVKDYQSASPPQSCGPQPGSRSGCMSVLVEKVKTFSVYVAVAGFVVGAIEVIGVIFACILAHEVSA</sequence>
<dbReference type="PANTHER" id="PTHR19282">
    <property type="entry name" value="TETRASPANIN"/>
    <property type="match status" value="1"/>
</dbReference>
<dbReference type="InterPro" id="IPR008952">
    <property type="entry name" value="Tetraspanin_EC2_sf"/>
</dbReference>
<dbReference type="InterPro" id="IPR018503">
    <property type="entry name" value="Tetraspanin_CS"/>
</dbReference>
<dbReference type="STRING" id="418985.A0A1V9XA13"/>